<keyword evidence="8 9" id="KW-0472">Membrane</keyword>
<dbReference type="Gene3D" id="3.30.70.100">
    <property type="match status" value="1"/>
</dbReference>
<dbReference type="PANTHER" id="PTHR48085">
    <property type="entry name" value="CADMIUM/ZINC-TRANSPORTING ATPASE HMA2-RELATED"/>
    <property type="match status" value="1"/>
</dbReference>
<dbReference type="GO" id="GO:0016887">
    <property type="term" value="F:ATP hydrolysis activity"/>
    <property type="evidence" value="ECO:0007669"/>
    <property type="project" value="InterPro"/>
</dbReference>
<evidence type="ECO:0000256" key="3">
    <source>
        <dbReference type="ARBA" id="ARBA00006024"/>
    </source>
</evidence>
<feature type="domain" description="HMA" evidence="10">
    <location>
        <begin position="10"/>
        <end position="76"/>
    </location>
</feature>
<dbReference type="SUPFAM" id="SSF81653">
    <property type="entry name" value="Calcium ATPase, transduction domain A"/>
    <property type="match status" value="1"/>
</dbReference>
<accession>A0A8S0TK57</accession>
<dbReference type="Pfam" id="PF00122">
    <property type="entry name" value="E1-E2_ATPase"/>
    <property type="match status" value="1"/>
</dbReference>
<comment type="subcellular location">
    <subcellularLocation>
        <location evidence="1">Membrane</location>
        <topology evidence="1">Multi-pass membrane protein</topology>
    </subcellularLocation>
    <subcellularLocation>
        <location evidence="2">Membrane</location>
        <topology evidence="2">Peripheral membrane protein</topology>
    </subcellularLocation>
</comment>
<dbReference type="InterPro" id="IPR008250">
    <property type="entry name" value="ATPase_P-typ_transduc_dom_A_sf"/>
</dbReference>
<keyword evidence="5" id="KW-0547">Nucleotide-binding</keyword>
<feature type="transmembrane region" description="Helical" evidence="9">
    <location>
        <begin position="311"/>
        <end position="330"/>
    </location>
</feature>
<dbReference type="GO" id="GO:0016020">
    <property type="term" value="C:membrane"/>
    <property type="evidence" value="ECO:0007669"/>
    <property type="project" value="UniProtKB-SubCell"/>
</dbReference>
<dbReference type="EMBL" id="CACTIH010006073">
    <property type="protein sequence ID" value="CAA3004024.1"/>
    <property type="molecule type" value="Genomic_DNA"/>
</dbReference>
<dbReference type="InterPro" id="IPR001757">
    <property type="entry name" value="P_typ_ATPase"/>
</dbReference>
<comment type="caution">
    <text evidence="11">The sequence shown here is derived from an EMBL/GenBank/DDBJ whole genome shotgun (WGS) entry which is preliminary data.</text>
</comment>
<dbReference type="SUPFAM" id="SSF81665">
    <property type="entry name" value="Calcium ATPase, transmembrane domain M"/>
    <property type="match status" value="1"/>
</dbReference>
<name>A0A8S0TK57_OLEEU</name>
<evidence type="ECO:0000256" key="6">
    <source>
        <dbReference type="ARBA" id="ARBA00022840"/>
    </source>
</evidence>
<evidence type="ECO:0000256" key="4">
    <source>
        <dbReference type="ARBA" id="ARBA00022692"/>
    </source>
</evidence>
<reference evidence="11 12" key="1">
    <citation type="submission" date="2019-12" db="EMBL/GenBank/DDBJ databases">
        <authorList>
            <person name="Alioto T."/>
            <person name="Alioto T."/>
            <person name="Gomez Garrido J."/>
        </authorList>
    </citation>
    <scope>NUCLEOTIDE SEQUENCE [LARGE SCALE GENOMIC DNA]</scope>
</reference>
<evidence type="ECO:0000256" key="5">
    <source>
        <dbReference type="ARBA" id="ARBA00022741"/>
    </source>
</evidence>
<protein>
    <submittedName>
        <fullName evidence="11">Inactive cadmium zinc-transporting ATPase HMA3</fullName>
    </submittedName>
</protein>
<dbReference type="SUPFAM" id="SSF55008">
    <property type="entry name" value="HMA, heavy metal-associated domain"/>
    <property type="match status" value="1"/>
</dbReference>
<evidence type="ECO:0000313" key="11">
    <source>
        <dbReference type="EMBL" id="CAA3004024.1"/>
    </source>
</evidence>
<evidence type="ECO:0000256" key="9">
    <source>
        <dbReference type="SAM" id="Phobius"/>
    </source>
</evidence>
<dbReference type="Proteomes" id="UP000594638">
    <property type="component" value="Unassembled WGS sequence"/>
</dbReference>
<keyword evidence="4 9" id="KW-0812">Transmembrane</keyword>
<dbReference type="InterPro" id="IPR027256">
    <property type="entry name" value="P-typ_ATPase_IB"/>
</dbReference>
<feature type="transmembrane region" description="Helical" evidence="9">
    <location>
        <begin position="93"/>
        <end position="110"/>
    </location>
</feature>
<evidence type="ECO:0000256" key="8">
    <source>
        <dbReference type="ARBA" id="ARBA00023136"/>
    </source>
</evidence>
<dbReference type="GO" id="GO:0005524">
    <property type="term" value="F:ATP binding"/>
    <property type="evidence" value="ECO:0007669"/>
    <property type="project" value="UniProtKB-KW"/>
</dbReference>
<feature type="non-terminal residue" evidence="11">
    <location>
        <position position="1"/>
    </location>
</feature>
<organism evidence="11 12">
    <name type="scientific">Olea europaea subsp. europaea</name>
    <dbReference type="NCBI Taxonomy" id="158383"/>
    <lineage>
        <taxon>Eukaryota</taxon>
        <taxon>Viridiplantae</taxon>
        <taxon>Streptophyta</taxon>
        <taxon>Embryophyta</taxon>
        <taxon>Tracheophyta</taxon>
        <taxon>Spermatophyta</taxon>
        <taxon>Magnoliopsida</taxon>
        <taxon>eudicotyledons</taxon>
        <taxon>Gunneridae</taxon>
        <taxon>Pentapetalae</taxon>
        <taxon>asterids</taxon>
        <taxon>lamiids</taxon>
        <taxon>Lamiales</taxon>
        <taxon>Oleaceae</taxon>
        <taxon>Oleeae</taxon>
        <taxon>Olea</taxon>
    </lineage>
</organism>
<dbReference type="GO" id="GO:0009626">
    <property type="term" value="P:plant-type hypersensitive response"/>
    <property type="evidence" value="ECO:0007669"/>
    <property type="project" value="UniProtKB-KW"/>
</dbReference>
<keyword evidence="7 9" id="KW-1133">Transmembrane helix</keyword>
<dbReference type="PANTHER" id="PTHR48085:SF5">
    <property type="entry name" value="CADMIUM_ZINC-TRANSPORTING ATPASE HMA4-RELATED"/>
    <property type="match status" value="1"/>
</dbReference>
<dbReference type="FunFam" id="2.70.150.10:FF:000002">
    <property type="entry name" value="Copper-transporting ATPase 1, putative"/>
    <property type="match status" value="1"/>
</dbReference>
<feature type="transmembrane region" description="Helical" evidence="9">
    <location>
        <begin position="116"/>
        <end position="134"/>
    </location>
</feature>
<evidence type="ECO:0000256" key="7">
    <source>
        <dbReference type="ARBA" id="ARBA00022989"/>
    </source>
</evidence>
<dbReference type="AlphaFoldDB" id="A0A8S0TK57"/>
<dbReference type="InterPro" id="IPR059000">
    <property type="entry name" value="ATPase_P-type_domA"/>
</dbReference>
<dbReference type="Gene3D" id="2.70.150.10">
    <property type="entry name" value="Calcium-transporting ATPase, cytoplasmic transduction domain A"/>
    <property type="match status" value="1"/>
</dbReference>
<dbReference type="InterPro" id="IPR023298">
    <property type="entry name" value="ATPase_P-typ_TM_dom_sf"/>
</dbReference>
<dbReference type="InterPro" id="IPR051014">
    <property type="entry name" value="Cation_Transport_ATPase_IB"/>
</dbReference>
<dbReference type="Gramene" id="OE9A032140T2">
    <property type="protein sequence ID" value="OE9A032140C2"/>
    <property type="gene ID" value="OE9A032140"/>
</dbReference>
<gene>
    <name evidence="11" type="ORF">OLEA9_A032140</name>
</gene>
<dbReference type="FunFam" id="3.30.70.100:FF:000022">
    <property type="entry name" value="Putative cadmium/zinc-transporting ATPase 3"/>
    <property type="match status" value="1"/>
</dbReference>
<dbReference type="PROSITE" id="PS50846">
    <property type="entry name" value="HMA_2"/>
    <property type="match status" value="1"/>
</dbReference>
<evidence type="ECO:0000256" key="2">
    <source>
        <dbReference type="ARBA" id="ARBA00004170"/>
    </source>
</evidence>
<evidence type="ECO:0000259" key="10">
    <source>
        <dbReference type="PROSITE" id="PS50846"/>
    </source>
</evidence>
<dbReference type="PRINTS" id="PR00941">
    <property type="entry name" value="CDATPASE"/>
</dbReference>
<dbReference type="CDD" id="cd00371">
    <property type="entry name" value="HMA"/>
    <property type="match status" value="1"/>
</dbReference>
<dbReference type="InterPro" id="IPR006121">
    <property type="entry name" value="HMA_dom"/>
</dbReference>
<comment type="similarity">
    <text evidence="3">Belongs to the cation transport ATPase (P-type) (TC 3.A.3) family. Type IB subfamily.</text>
</comment>
<keyword evidence="12" id="KW-1185">Reference proteome</keyword>
<keyword evidence="6" id="KW-0067">ATP-binding</keyword>
<evidence type="ECO:0000256" key="1">
    <source>
        <dbReference type="ARBA" id="ARBA00004141"/>
    </source>
</evidence>
<dbReference type="GO" id="GO:0046872">
    <property type="term" value="F:metal ion binding"/>
    <property type="evidence" value="ECO:0007669"/>
    <property type="project" value="InterPro"/>
</dbReference>
<dbReference type="OrthoDB" id="432719at2759"/>
<sequence length="346" mass="38078">MEGSMSKKFQKSYFDVLGLCCSSEVPLIERILRSMDGVKDFTVNVPAKTVIVVHDTLLISQLQIVKALNQARLEANIRAYGEKNYQNKWPNSYSLLCGALLLLSFLKYVYRPLEWLALLAVAIGIIPIGLRAVASIRNLTIDINILVVIAVAGSIALKDYWEAGAIVFLFTIAKWLESRASHKATAVMSSLINVVPQRAVLADSGEEINADEVKLNTILAVKAGEIIPIDGVVVEGNCEVDEKILTGESFPVSKQKDSIVWASTINLNGYISVKTTAVAEDCVVARMAKLVEDAQNNKSKTQRFIDKCAKYYTPVIVVISATLALVPVAFKVHNKREWYHLALVVL</sequence>
<dbReference type="InterPro" id="IPR036163">
    <property type="entry name" value="HMA_dom_sf"/>
</dbReference>
<dbReference type="NCBIfam" id="TIGR01494">
    <property type="entry name" value="ATPase_P-type"/>
    <property type="match status" value="1"/>
</dbReference>
<proteinExistence type="inferred from homology"/>
<dbReference type="GO" id="GO:0019829">
    <property type="term" value="F:ATPase-coupled monoatomic cation transmembrane transporter activity"/>
    <property type="evidence" value="ECO:0007669"/>
    <property type="project" value="InterPro"/>
</dbReference>
<evidence type="ECO:0000313" key="12">
    <source>
        <dbReference type="Proteomes" id="UP000594638"/>
    </source>
</evidence>